<accession>A0A1F5DQS7</accession>
<organism evidence="1 2">
    <name type="scientific">Candidatus Beckwithbacteria bacterium RIFCSPLOWO2_02_FULL_47_23</name>
    <dbReference type="NCBI Taxonomy" id="1797463"/>
    <lineage>
        <taxon>Bacteria</taxon>
        <taxon>Candidatus Beckwithiibacteriota</taxon>
    </lineage>
</organism>
<proteinExistence type="predicted"/>
<protein>
    <submittedName>
        <fullName evidence="1">Uncharacterized protein</fullName>
    </submittedName>
</protein>
<evidence type="ECO:0000313" key="1">
    <source>
        <dbReference type="EMBL" id="OGD57381.1"/>
    </source>
</evidence>
<evidence type="ECO:0000313" key="2">
    <source>
        <dbReference type="Proteomes" id="UP000176364"/>
    </source>
</evidence>
<dbReference type="EMBL" id="MEZQ01000068">
    <property type="protein sequence ID" value="OGD57381.1"/>
    <property type="molecule type" value="Genomic_DNA"/>
</dbReference>
<dbReference type="Proteomes" id="UP000176364">
    <property type="component" value="Unassembled WGS sequence"/>
</dbReference>
<dbReference type="AlphaFoldDB" id="A0A1F5DQS7"/>
<gene>
    <name evidence="1" type="ORF">A3I57_02090</name>
</gene>
<comment type="caution">
    <text evidence="1">The sequence shown here is derived from an EMBL/GenBank/DDBJ whole genome shotgun (WGS) entry which is preliminary data.</text>
</comment>
<name>A0A1F5DQS7_9BACT</name>
<reference evidence="1 2" key="1">
    <citation type="journal article" date="2016" name="Nat. Commun.">
        <title>Thousands of microbial genomes shed light on interconnected biogeochemical processes in an aquifer system.</title>
        <authorList>
            <person name="Anantharaman K."/>
            <person name="Brown C.T."/>
            <person name="Hug L.A."/>
            <person name="Sharon I."/>
            <person name="Castelle C.J."/>
            <person name="Probst A.J."/>
            <person name="Thomas B.C."/>
            <person name="Singh A."/>
            <person name="Wilkins M.J."/>
            <person name="Karaoz U."/>
            <person name="Brodie E.L."/>
            <person name="Williams K.H."/>
            <person name="Hubbard S.S."/>
            <person name="Banfield J.F."/>
        </authorList>
    </citation>
    <scope>NUCLEOTIDE SEQUENCE [LARGE SCALE GENOMIC DNA]</scope>
</reference>
<sequence>MNLDFPIQHLGGADSFSVVDALVEAETEIENRRKKGEDKLILHRSQVDVPIREFLEPSGRVIS</sequence>